<feature type="transmembrane region" description="Helical" evidence="1">
    <location>
        <begin position="872"/>
        <end position="890"/>
    </location>
</feature>
<feature type="transmembrane region" description="Helical" evidence="1">
    <location>
        <begin position="847"/>
        <end position="865"/>
    </location>
</feature>
<sequence>MKTLVILIFSLCLSADAFWPWSQDNEKIANKLSISELKFKIAEQQLYTDVKYLVSGMKGHEFELASGMEAQSFSYHEDLEITKKKTTYWLKLKKNVKAQAYFVKYQKAALLRGKDYRVDSMSLPAQALRPFELHYPKVLEKLHFNNTLLEAERLREHESEKIYSGALPLQKFFSFAWAEKAVAVVDSKALDVVKVKAQVTLVSGALQYDLQYDWSVINGKRKMMRLELPANFVLTNFAAENFEAKEEEIDGARYLLIYGDEAQNEIIIKLKGELTVDQIPANYQILLPLPQKVLKSSGFLRVNTSIPVKIIPEKSEGLIRVEHKQNKGTYLYSYPSLPVKLDLKLKEISPIVDVNTFHDLVVNENEVRHLSSFKLDIREAALSEIKFLIKGDFIPVVVKGVTSYEIENMGTHKVLHARLAEVKGSHNISIEQERAVSSWEESLVYPSVTCLNVRSERGVISTAATKGFSIDFIESKGLLRLPKDALAQRLKGQLSTWRFRKSGWETKFKVEKLKPRISAEALHMYSIGENTVYVSALFTMKISAAPSNSIRLYIPATIKNPEITGDHRPQLKKIADEEYEVSLNKRIMGDYNLLLSYDFPATLKGLDLDCGEVSILNAESENGYITLSGANTIRSGAFESLDSVFEIEENQLPEAYRILHSNPLIRLFRYTAAPHRVKVKVQTLEDSELMGNVVSSSAIKSALTEDGSISHKAIFMLRNRNKQFLSVRLPKESNLGRCKVEGVQVRPIADGEFLMIPLKRNTDPNKPLKVEMNWTEKKNPLTKDLELSLQGPSLDAVSLHSEWELSLPQSYLLSDIDSNILPQGHYERGGGLDFLGKCKMVLSRINYLSLLVVSLLCFALNALPALKGRLSFLRVVLVLTVFFISLAYFSSVKIMPQRGMAIAQEVYTFRGTSLKEMASPYIKSSISNVNDQPVAGKATLKNYIYLLLALTALVLAFIKRWGICLGFSFVCFGLGVQNWQVGEFVFLISLPLILCMGVAMFMGRWAKYFRLRKVVNALLLLLFCSVGQGLEAKTHVSKELRSECLIPIVQSKIFSDVEVDVELKNLEAEMKVDVKAQLRGLQGDRFDLIPVFPSHLSIDRAVSSPTIEDLSYDKSLAEIKLNASGAMVLLLKKDVKKLEFRYSYRIKAAHYSKESKARLKNEKAYFTELINFNWGFLPRASVRRVTLSLAGADWSAKSSYAIPSENKEGLSVFTLPGIFPTTFQRERLDKELTKPDFYVEQEVLLMAEEGLLSVEQEISLRLTAGILPSVFLSMPQDWHLESVESLTSNKKITWDYDAKTRKLKVIFLNSESDKNLKFKIISRRTDLRLPQKVKVELARLEGARSVRGRILVASQPGVAMRVADFSNCRKLAGRPLIDIPTENESELSAWQFSSKGLSMNLQLAKVEAELDLYGDHHFHLSSSRLSLNSTLQVKVKRRGVFQLDFKLPKDYEVENVQCKNLSYWDAEKGVQDQLLSLYFDQKIFGQVQVQLRLVKIVAEIPSLAEVPRVVLLDENRHSGVLRLSAEKGFGLDIVSSESTSTSSMQEDGSQLVRLLKSNWELGLKTRKLSASTELTFMQTMRLEDDLLKGMMGVDLVVEHAPIKVLKFTSDQNLENLNIRGKNIAQLREIDKKHWELDLLSPQIGKLSFEITWQVSVKDSSLEMSSVYLDGASRQSGHLVLFAPSNVALKYEGLQGFKQIDFREFDSVRSPADLASSRACFRVFSQKRQMAIEFDEKSLADSLPAEVKSVNLTTQVGVDASQVSQLIMKMDTGTKPYLKMVLPKKSRLMNVIINGVAVRPVLRDQQILIPLKGRPDSLLQAEIELKVLYITEPEEKMNFEEFKGPAFDLPLNNIAWNLYLPEHGDYTEFSGNMKYLSSYKLTNLVSAAELVKQNSFLGRSQIQAGSRIREGLVLSKKGLNVEARAQLEKAVEESLGDKGKQEDARMQLNKLWRNQAQMAIANRRSNLVLTGKDLKFNKNYTAADVSKTVHELQDNDSAALGVIGEKIFSRQKAARKRVQPLELSLPMHGSQLEFKREMMVEKNKPLIIKLHAQFESKELEKPYGFLKIMVLLLGFIAGLLIICKPSQGLLRRNL</sequence>
<keyword evidence="2" id="KW-0732">Signal</keyword>
<reference evidence="3 4" key="1">
    <citation type="submission" date="2023-02" db="EMBL/GenBank/DDBJ databases">
        <title>Genome sequence of Lentisphaera profundi SAORIC-696.</title>
        <authorList>
            <person name="Kim e."/>
            <person name="Cho J.-C."/>
            <person name="Choi A."/>
            <person name="Kang I."/>
        </authorList>
    </citation>
    <scope>NUCLEOTIDE SEQUENCE [LARGE SCALE GENOMIC DNA]</scope>
    <source>
        <strain evidence="3 4">SAORIC-696</strain>
    </source>
</reference>
<protein>
    <submittedName>
        <fullName evidence="3">Uncharacterized protein</fullName>
    </submittedName>
</protein>
<keyword evidence="1" id="KW-0812">Transmembrane</keyword>
<accession>A0ABY7VVZ9</accession>
<feature type="transmembrane region" description="Helical" evidence="1">
    <location>
        <begin position="985"/>
        <end position="1002"/>
    </location>
</feature>
<keyword evidence="1" id="KW-1133">Transmembrane helix</keyword>
<evidence type="ECO:0000256" key="2">
    <source>
        <dbReference type="SAM" id="SignalP"/>
    </source>
</evidence>
<dbReference type="Proteomes" id="UP001214250">
    <property type="component" value="Chromosome 2"/>
</dbReference>
<dbReference type="EMBL" id="CP117812">
    <property type="protein sequence ID" value="WDE97954.1"/>
    <property type="molecule type" value="Genomic_DNA"/>
</dbReference>
<keyword evidence="4" id="KW-1185">Reference proteome</keyword>
<feature type="transmembrane region" description="Helical" evidence="1">
    <location>
        <begin position="942"/>
        <end position="958"/>
    </location>
</feature>
<name>A0ABY7VVZ9_9BACT</name>
<feature type="chain" id="PRO_5045465966" evidence="2">
    <location>
        <begin position="18"/>
        <end position="2093"/>
    </location>
</feature>
<evidence type="ECO:0000256" key="1">
    <source>
        <dbReference type="SAM" id="Phobius"/>
    </source>
</evidence>
<dbReference type="RefSeq" id="WP_274152656.1">
    <property type="nucleotide sequence ID" value="NZ_CP117812.1"/>
</dbReference>
<gene>
    <name evidence="3" type="ORF">PQO03_19185</name>
</gene>
<organism evidence="3 4">
    <name type="scientific">Lentisphaera profundi</name>
    <dbReference type="NCBI Taxonomy" id="1658616"/>
    <lineage>
        <taxon>Bacteria</taxon>
        <taxon>Pseudomonadati</taxon>
        <taxon>Lentisphaerota</taxon>
        <taxon>Lentisphaeria</taxon>
        <taxon>Lentisphaerales</taxon>
        <taxon>Lentisphaeraceae</taxon>
        <taxon>Lentisphaera</taxon>
    </lineage>
</organism>
<proteinExistence type="predicted"/>
<evidence type="ECO:0000313" key="3">
    <source>
        <dbReference type="EMBL" id="WDE97954.1"/>
    </source>
</evidence>
<feature type="signal peptide" evidence="2">
    <location>
        <begin position="1"/>
        <end position="17"/>
    </location>
</feature>
<keyword evidence="1" id="KW-0472">Membrane</keyword>
<feature type="transmembrane region" description="Helical" evidence="1">
    <location>
        <begin position="2062"/>
        <end position="2082"/>
    </location>
</feature>
<evidence type="ECO:0000313" key="4">
    <source>
        <dbReference type="Proteomes" id="UP001214250"/>
    </source>
</evidence>